<organism evidence="3 4">
    <name type="scientific">Campylobacter gastrosuis</name>
    <dbReference type="NCBI Taxonomy" id="2974576"/>
    <lineage>
        <taxon>Bacteria</taxon>
        <taxon>Pseudomonadati</taxon>
        <taxon>Campylobacterota</taxon>
        <taxon>Epsilonproteobacteria</taxon>
        <taxon>Campylobacterales</taxon>
        <taxon>Campylobacteraceae</taxon>
        <taxon>Campylobacter</taxon>
    </lineage>
</organism>
<dbReference type="RefSeq" id="WP_284937275.1">
    <property type="nucleotide sequence ID" value="NZ_JANURM010000003.1"/>
</dbReference>
<name>A0ABT7HP79_9BACT</name>
<dbReference type="Proteomes" id="UP001173801">
    <property type="component" value="Unassembled WGS sequence"/>
</dbReference>
<feature type="chain" id="PRO_5046902605" evidence="2">
    <location>
        <begin position="24"/>
        <end position="426"/>
    </location>
</feature>
<dbReference type="Gene3D" id="2.40.160.10">
    <property type="entry name" value="Porin"/>
    <property type="match status" value="1"/>
</dbReference>
<gene>
    <name evidence="3" type="ORF">NYG85_04410</name>
</gene>
<evidence type="ECO:0000256" key="1">
    <source>
        <dbReference type="SAM" id="MobiDB-lite"/>
    </source>
</evidence>
<proteinExistence type="predicted"/>
<keyword evidence="4" id="KW-1185">Reference proteome</keyword>
<reference evidence="3" key="2">
    <citation type="journal article" date="2023" name="Microorganisms">
        <title>Isolation and Genomic Characteristics of Cat-Borne Campylobacter felis sp. nov. and Sheep-Borne Campylobacter ovis sp. nov.</title>
        <authorList>
            <person name="Wang H."/>
            <person name="Li Y."/>
            <person name="Gu Y."/>
            <person name="Zhou G."/>
            <person name="Chen X."/>
            <person name="Zhang X."/>
            <person name="Shao Z."/>
            <person name="Zhang J."/>
            <person name="Zhang M."/>
        </authorList>
    </citation>
    <scope>NUCLEOTIDE SEQUENCE</scope>
    <source>
        <strain evidence="3">PS10</strain>
    </source>
</reference>
<dbReference type="Pfam" id="PF05538">
    <property type="entry name" value="Campylo_MOMP"/>
    <property type="match status" value="1"/>
</dbReference>
<evidence type="ECO:0000256" key="2">
    <source>
        <dbReference type="SAM" id="SignalP"/>
    </source>
</evidence>
<dbReference type="InterPro" id="IPR008439">
    <property type="entry name" value="Campylo_MOMP"/>
</dbReference>
<feature type="region of interest" description="Disordered" evidence="1">
    <location>
        <begin position="49"/>
        <end position="74"/>
    </location>
</feature>
<evidence type="ECO:0000313" key="3">
    <source>
        <dbReference type="EMBL" id="MDL0088615.1"/>
    </source>
</evidence>
<dbReference type="EMBL" id="JANURM010000003">
    <property type="protein sequence ID" value="MDL0088615.1"/>
    <property type="molecule type" value="Genomic_DNA"/>
</dbReference>
<comment type="caution">
    <text evidence="3">The sequence shown here is derived from an EMBL/GenBank/DDBJ whole genome shotgun (WGS) entry which is preliminary data.</text>
</comment>
<protein>
    <submittedName>
        <fullName evidence="3">Major outer membrane protein</fullName>
    </submittedName>
</protein>
<feature type="signal peptide" evidence="2">
    <location>
        <begin position="1"/>
        <end position="23"/>
    </location>
</feature>
<sequence>MKLTKVSLAALVALGAFSSVASATPLEEAIKDVDVSGFARYRYDYSTNKYTEGNPSTTTKHHKSNREDADEGTGTNHKFKIVTNFKATIDDNFYAVLGLRYNAGDNTAARQGTNGVGGYDNTNVNSTFGVYQAYVGYKVGNTEITAGKQVLGTYFTDDEVGTAFKVVNTDITGLALAAIAVDAFENSGETDGALIPFAGDKNYKTGNLYGVAAIGSYDPIGFQLWYATLENVVDLLAVELSADVKVTDDIGINGKFQFVNSDADSKLKETVATYNDGKFYAAELGTELFGADLSAGYVGWKAKERNGATGTTSFTYEDQGSLISPAEQFSDYFDYTFVNGKGNFWFITAGYTLDKFRLGVDYVQGSVKLAGNNGKEKYKEVVPSVSYAYSKKLKFSTYYSAAELKNNAQQDKEKSQRYRFEARYSF</sequence>
<dbReference type="InterPro" id="IPR023614">
    <property type="entry name" value="Porin_dom_sf"/>
</dbReference>
<accession>A0ABT7HP79</accession>
<evidence type="ECO:0000313" key="4">
    <source>
        <dbReference type="Proteomes" id="UP001173801"/>
    </source>
</evidence>
<reference evidence="3" key="1">
    <citation type="submission" date="2022-08" db="EMBL/GenBank/DDBJ databases">
        <authorList>
            <person name="Wang H."/>
        </authorList>
    </citation>
    <scope>NUCLEOTIDE SEQUENCE</scope>
    <source>
        <strain evidence="3">PS10</strain>
    </source>
</reference>
<feature type="compositionally biased region" description="Polar residues" evidence="1">
    <location>
        <begin position="49"/>
        <end position="58"/>
    </location>
</feature>
<dbReference type="SUPFAM" id="SSF56935">
    <property type="entry name" value="Porins"/>
    <property type="match status" value="1"/>
</dbReference>
<keyword evidence="2" id="KW-0732">Signal</keyword>